<evidence type="ECO:0000313" key="1">
    <source>
        <dbReference type="EMBL" id="MBX73801.1"/>
    </source>
</evidence>
<name>A0A2P2R3L3_RHIMU</name>
<dbReference type="EMBL" id="GGEC01093317">
    <property type="protein sequence ID" value="MBX73801.1"/>
    <property type="molecule type" value="Transcribed_RNA"/>
</dbReference>
<protein>
    <submittedName>
        <fullName evidence="1">Uncharacterized protein</fullName>
    </submittedName>
</protein>
<organism evidence="1">
    <name type="scientific">Rhizophora mucronata</name>
    <name type="common">Asiatic mangrove</name>
    <dbReference type="NCBI Taxonomy" id="61149"/>
    <lineage>
        <taxon>Eukaryota</taxon>
        <taxon>Viridiplantae</taxon>
        <taxon>Streptophyta</taxon>
        <taxon>Embryophyta</taxon>
        <taxon>Tracheophyta</taxon>
        <taxon>Spermatophyta</taxon>
        <taxon>Magnoliopsida</taxon>
        <taxon>eudicotyledons</taxon>
        <taxon>Gunneridae</taxon>
        <taxon>Pentapetalae</taxon>
        <taxon>rosids</taxon>
        <taxon>fabids</taxon>
        <taxon>Malpighiales</taxon>
        <taxon>Rhizophoraceae</taxon>
        <taxon>Rhizophora</taxon>
    </lineage>
</organism>
<accession>A0A2P2R3L3</accession>
<sequence length="23" mass="2603">MSRLWRGIQICNLASTCVGFISF</sequence>
<proteinExistence type="predicted"/>
<dbReference type="AlphaFoldDB" id="A0A2P2R3L3"/>
<reference evidence="1" key="1">
    <citation type="submission" date="2018-02" db="EMBL/GenBank/DDBJ databases">
        <title>Rhizophora mucronata_Transcriptome.</title>
        <authorList>
            <person name="Meera S.P."/>
            <person name="Sreeshan A."/>
            <person name="Augustine A."/>
        </authorList>
    </citation>
    <scope>NUCLEOTIDE SEQUENCE</scope>
    <source>
        <tissue evidence="1">Leaf</tissue>
    </source>
</reference>